<dbReference type="Pfam" id="PF22940">
    <property type="entry name" value="CNOT1_1st"/>
    <property type="match status" value="1"/>
</dbReference>
<evidence type="ECO:0000256" key="1">
    <source>
        <dbReference type="SAM" id="MobiDB-lite"/>
    </source>
</evidence>
<evidence type="ECO:0000313" key="4">
    <source>
        <dbReference type="EMBL" id="VEN55324.1"/>
    </source>
</evidence>
<reference evidence="4 5" key="1">
    <citation type="submission" date="2019-01" db="EMBL/GenBank/DDBJ databases">
        <authorList>
            <person name="Sayadi A."/>
        </authorList>
    </citation>
    <scope>NUCLEOTIDE SEQUENCE [LARGE SCALE GENOMIC DNA]</scope>
</reference>
<evidence type="ECO:0000313" key="5">
    <source>
        <dbReference type="Proteomes" id="UP000410492"/>
    </source>
</evidence>
<organism evidence="4 5">
    <name type="scientific">Callosobruchus maculatus</name>
    <name type="common">Southern cowpea weevil</name>
    <name type="synonym">Pulse bruchid</name>
    <dbReference type="NCBI Taxonomy" id="64391"/>
    <lineage>
        <taxon>Eukaryota</taxon>
        <taxon>Metazoa</taxon>
        <taxon>Ecdysozoa</taxon>
        <taxon>Arthropoda</taxon>
        <taxon>Hexapoda</taxon>
        <taxon>Insecta</taxon>
        <taxon>Pterygota</taxon>
        <taxon>Neoptera</taxon>
        <taxon>Endopterygota</taxon>
        <taxon>Coleoptera</taxon>
        <taxon>Polyphaga</taxon>
        <taxon>Cucujiformia</taxon>
        <taxon>Chrysomeloidea</taxon>
        <taxon>Chrysomelidae</taxon>
        <taxon>Bruchinae</taxon>
        <taxon>Bruchini</taxon>
        <taxon>Callosobruchus</taxon>
    </lineage>
</organism>
<dbReference type="GO" id="GO:0000288">
    <property type="term" value="P:nuclear-transcribed mRNA catabolic process, deadenylation-dependent decay"/>
    <property type="evidence" value="ECO:0007669"/>
    <property type="project" value="TreeGrafter"/>
</dbReference>
<feature type="region of interest" description="Disordered" evidence="1">
    <location>
        <begin position="318"/>
        <end position="342"/>
    </location>
</feature>
<dbReference type="AlphaFoldDB" id="A0A653D566"/>
<dbReference type="Pfam" id="PF16418">
    <property type="entry name" value="CNOT1_HEAT"/>
    <property type="match status" value="1"/>
</dbReference>
<name>A0A653D566_CALMS</name>
<protein>
    <recommendedName>
        <fullName evidence="6">CCR4-NOT transcription complex subunit 1 HEAT repeat domain-containing protein</fullName>
    </recommendedName>
</protein>
<feature type="domain" description="CCR4-NOT transcription complex subunit 1 N-terminal" evidence="3">
    <location>
        <begin position="29"/>
        <end position="226"/>
    </location>
</feature>
<dbReference type="InterPro" id="IPR055104">
    <property type="entry name" value="CNOT1_1st"/>
</dbReference>
<evidence type="ECO:0000259" key="3">
    <source>
        <dbReference type="Pfam" id="PF22940"/>
    </source>
</evidence>
<dbReference type="GO" id="GO:0060090">
    <property type="term" value="F:molecular adaptor activity"/>
    <property type="evidence" value="ECO:0007669"/>
    <property type="project" value="TreeGrafter"/>
</dbReference>
<dbReference type="GO" id="GO:0017148">
    <property type="term" value="P:negative regulation of translation"/>
    <property type="evidence" value="ECO:0007669"/>
    <property type="project" value="InterPro"/>
</dbReference>
<dbReference type="Proteomes" id="UP000410492">
    <property type="component" value="Unassembled WGS sequence"/>
</dbReference>
<dbReference type="GO" id="GO:0030015">
    <property type="term" value="C:CCR4-NOT core complex"/>
    <property type="evidence" value="ECO:0007669"/>
    <property type="project" value="InterPro"/>
</dbReference>
<keyword evidence="5" id="KW-1185">Reference proteome</keyword>
<dbReference type="EMBL" id="CAACVG010010247">
    <property type="protein sequence ID" value="VEN55324.1"/>
    <property type="molecule type" value="Genomic_DNA"/>
</dbReference>
<proteinExistence type="predicted"/>
<accession>A0A653D566</accession>
<dbReference type="PANTHER" id="PTHR13162:SF8">
    <property type="entry name" value="CCR4-NOT TRANSCRIPTION COMPLEX SUBUNIT 1"/>
    <property type="match status" value="1"/>
</dbReference>
<dbReference type="InterPro" id="IPR032194">
    <property type="entry name" value="CNOT1_HEAT"/>
</dbReference>
<evidence type="ECO:0000259" key="2">
    <source>
        <dbReference type="Pfam" id="PF16418"/>
    </source>
</evidence>
<dbReference type="InterPro" id="IPR040398">
    <property type="entry name" value="Not1"/>
</dbReference>
<dbReference type="PANTHER" id="PTHR13162">
    <property type="entry name" value="CCR4-NOT TRANSCRIPTION COMPLEX"/>
    <property type="match status" value="1"/>
</dbReference>
<gene>
    <name evidence="4" type="ORF">CALMAC_LOCUS14541</name>
</gene>
<dbReference type="GO" id="GO:0000932">
    <property type="term" value="C:P-body"/>
    <property type="evidence" value="ECO:0007669"/>
    <property type="project" value="TreeGrafter"/>
</dbReference>
<feature type="compositionally biased region" description="Gly residues" evidence="1">
    <location>
        <begin position="330"/>
        <end position="342"/>
    </location>
</feature>
<feature type="domain" description="CCR4-NOT transcription complex subunit 1 HEAT repeat" evidence="2">
    <location>
        <begin position="516"/>
        <end position="669"/>
    </location>
</feature>
<sequence length="678" mass="74503">MNLDSLSFTLSQISYSVATLTKKNYKQVVEDLTKLVSLHGLEADRHLLQCLFSSVDFSESTNKISAPSPQNQVLLEHCFNLLNKPSLVSAVCYITDNPLVNHKTLKVNQQFFQQLSKCLRLSAVQEVVFALAFRHSSNSELVSLAQSHLRTSVPALVQSYIDTEGSSRQHEGGLHETTPEVLHLILSAILKNPKEVGLTNEVHLAFLKTLQKDFPKERVPVVLAPLAYSEHCELAPEMTSDGPGLSGGILDTSIADLVTEIGYSFTSSVEECRANLLKLGGRDISASVVARVLAVMCRTHTGLEDGISGGGAGAGGGGGIQTPGAFSKGGADGRGGSGGGGGSGATWNVDVFVQALKEVVPSFQWNSVVAELDHPEFILKDRQGLCILINTLRQGLQTFGFHPETFPIDQFYKRWSNVEGQFSLMQSILKNPDVFCFADYSCVPVAVDVLKTPPEQDSKELANWRSLNLVELLLSLSECGLYSHVQELFKIPVHSCPDVLVLALLQISGPVTLLRQELLTNLIPIFLGNHPNSAIILHHAWHTQNINIKPIIMHAMAEWYVRGDCDQTRLSRILDVAQDLKALSMLLNAQSAQSYPFIIDLACLASRREYLKLEKWLSDKIGEHGETFVMACVKFLHRRCPPQIGKEDTLAKVVPLPTETLTTMVVCLQRYFLTVALW</sequence>
<evidence type="ECO:0008006" key="6">
    <source>
        <dbReference type="Google" id="ProtNLM"/>
    </source>
</evidence>
<dbReference type="OrthoDB" id="1933107at2759"/>
<feature type="non-terminal residue" evidence="4">
    <location>
        <position position="678"/>
    </location>
</feature>